<evidence type="ECO:0000256" key="1">
    <source>
        <dbReference type="SAM" id="MobiDB-lite"/>
    </source>
</evidence>
<keyword evidence="3" id="KW-1185">Reference proteome</keyword>
<feature type="region of interest" description="Disordered" evidence="1">
    <location>
        <begin position="145"/>
        <end position="214"/>
    </location>
</feature>
<dbReference type="Proteomes" id="UP001186944">
    <property type="component" value="Unassembled WGS sequence"/>
</dbReference>
<evidence type="ECO:0000313" key="3">
    <source>
        <dbReference type="Proteomes" id="UP001186944"/>
    </source>
</evidence>
<protein>
    <submittedName>
        <fullName evidence="2">Uncharacterized protein</fullName>
    </submittedName>
</protein>
<gene>
    <name evidence="2" type="ORF">FSP39_001829</name>
</gene>
<organism evidence="2 3">
    <name type="scientific">Pinctada imbricata</name>
    <name type="common">Atlantic pearl-oyster</name>
    <name type="synonym">Pinctada martensii</name>
    <dbReference type="NCBI Taxonomy" id="66713"/>
    <lineage>
        <taxon>Eukaryota</taxon>
        <taxon>Metazoa</taxon>
        <taxon>Spiralia</taxon>
        <taxon>Lophotrochozoa</taxon>
        <taxon>Mollusca</taxon>
        <taxon>Bivalvia</taxon>
        <taxon>Autobranchia</taxon>
        <taxon>Pteriomorphia</taxon>
        <taxon>Pterioida</taxon>
        <taxon>Pterioidea</taxon>
        <taxon>Pteriidae</taxon>
        <taxon>Pinctada</taxon>
    </lineage>
</organism>
<dbReference type="AlphaFoldDB" id="A0AA88Y0Z2"/>
<proteinExistence type="predicted"/>
<sequence length="441" mass="50364">MATADVVRSFEIPDAIPPGNWLAHKLRLVNMQSEGLLPESRGSRRSYEKYNTVTHKDYIPPQDGFMPEEPDLNQEPFQKKRETVADIMLAPHPRQLFLNWNVPNRYIPGSEDGKVEHYDPPLLLKSDEDAKLETINEEGHEIKVSPVPSKASSVKAPSPIKSARSHKSPAPEMIQRQMSLPELRLRSSDNKRPGLTREYTKLPDMSGSPAPAVPTLARSKTELQPSPVVPSPRRSVSNLEAADIRPGLREELQQSLQPQVVDKAEQWMKLAPNADRKVIERVLKMAEKKQKQNVNLTRALQPNAKEAVEKWLTDANDDERQVALRFFNSVAGEKLMGMSHTEQKKRLQQVIHALENGKGVGVYSDPNKFKVRRSLGEPRSSYKFNHLRLLSPDTRRDRWMHTTWHHLPEYKTNNIVENKSSHYTQPQALIPRHFVIHPDWG</sequence>
<name>A0AA88Y0Z2_PINIB</name>
<dbReference type="EMBL" id="VSWD01000011">
    <property type="protein sequence ID" value="KAK3087108.1"/>
    <property type="molecule type" value="Genomic_DNA"/>
</dbReference>
<reference evidence="2" key="1">
    <citation type="submission" date="2019-08" db="EMBL/GenBank/DDBJ databases">
        <title>The improved chromosome-level genome for the pearl oyster Pinctada fucata martensii using PacBio sequencing and Hi-C.</title>
        <authorList>
            <person name="Zheng Z."/>
        </authorList>
    </citation>
    <scope>NUCLEOTIDE SEQUENCE</scope>
    <source>
        <strain evidence="2">ZZ-2019</strain>
        <tissue evidence="2">Adductor muscle</tissue>
    </source>
</reference>
<comment type="caution">
    <text evidence="2">The sequence shown here is derived from an EMBL/GenBank/DDBJ whole genome shotgun (WGS) entry which is preliminary data.</text>
</comment>
<accession>A0AA88Y0Z2</accession>
<feature type="compositionally biased region" description="Low complexity" evidence="1">
    <location>
        <begin position="145"/>
        <end position="162"/>
    </location>
</feature>
<evidence type="ECO:0000313" key="2">
    <source>
        <dbReference type="EMBL" id="KAK3087108.1"/>
    </source>
</evidence>
<feature type="compositionally biased region" description="Basic and acidic residues" evidence="1">
    <location>
        <begin position="183"/>
        <end position="192"/>
    </location>
</feature>